<dbReference type="EMBL" id="NEVS01000004">
    <property type="protein sequence ID" value="OZI60601.1"/>
    <property type="molecule type" value="Genomic_DNA"/>
</dbReference>
<dbReference type="InterPro" id="IPR027417">
    <property type="entry name" value="P-loop_NTPase"/>
</dbReference>
<dbReference type="RefSeq" id="WP_217906576.1">
    <property type="nucleotide sequence ID" value="NZ_NEVS01000004.1"/>
</dbReference>
<keyword evidence="2" id="KW-0808">Transferase</keyword>
<keyword evidence="3" id="KW-1185">Reference proteome</keyword>
<dbReference type="PANTHER" id="PTHR43883">
    <property type="entry name" value="SLR0207 PROTEIN"/>
    <property type="match status" value="1"/>
</dbReference>
<dbReference type="InterPro" id="IPR011009">
    <property type="entry name" value="Kinase-like_dom_sf"/>
</dbReference>
<reference evidence="3" key="1">
    <citation type="submission" date="2017-05" db="EMBL/GenBank/DDBJ databases">
        <title>Complete and WGS of Bordetella genogroups.</title>
        <authorList>
            <person name="Spilker T."/>
            <person name="Lipuma J."/>
        </authorList>
    </citation>
    <scope>NUCLEOTIDE SEQUENCE [LARGE SCALE GENOMIC DNA]</scope>
    <source>
        <strain evidence="3">AU8856</strain>
    </source>
</reference>
<dbReference type="Pfam" id="PF13671">
    <property type="entry name" value="AAA_33"/>
    <property type="match status" value="1"/>
</dbReference>
<dbReference type="SUPFAM" id="SSF56112">
    <property type="entry name" value="Protein kinase-like (PK-like)"/>
    <property type="match status" value="1"/>
</dbReference>
<name>A0A261UG68_9BORD</name>
<dbReference type="GO" id="GO:0016740">
    <property type="term" value="F:transferase activity"/>
    <property type="evidence" value="ECO:0007669"/>
    <property type="project" value="UniProtKB-KW"/>
</dbReference>
<dbReference type="Proteomes" id="UP000215767">
    <property type="component" value="Unassembled WGS sequence"/>
</dbReference>
<dbReference type="InterPro" id="IPR052732">
    <property type="entry name" value="Cell-binding_unc_protein"/>
</dbReference>
<proteinExistence type="predicted"/>
<dbReference type="InterPro" id="IPR002575">
    <property type="entry name" value="Aminoglycoside_PTrfase"/>
</dbReference>
<feature type="domain" description="Aminoglycoside phosphotransferase" evidence="1">
    <location>
        <begin position="130"/>
        <end position="280"/>
    </location>
</feature>
<dbReference type="Pfam" id="PF01636">
    <property type="entry name" value="APH"/>
    <property type="match status" value="1"/>
</dbReference>
<evidence type="ECO:0000313" key="3">
    <source>
        <dbReference type="Proteomes" id="UP000215767"/>
    </source>
</evidence>
<comment type="caution">
    <text evidence="2">The sequence shown here is derived from an EMBL/GenBank/DDBJ whole genome shotgun (WGS) entry which is preliminary data.</text>
</comment>
<protein>
    <submittedName>
        <fullName evidence="2">Aminoglycoside phosphotransferase</fullName>
    </submittedName>
</protein>
<dbReference type="Gene3D" id="3.40.50.300">
    <property type="entry name" value="P-loop containing nucleotide triphosphate hydrolases"/>
    <property type="match status" value="1"/>
</dbReference>
<organism evidence="2 3">
    <name type="scientific">Bordetella genomosp. 11</name>
    <dbReference type="NCBI Taxonomy" id="1416808"/>
    <lineage>
        <taxon>Bacteria</taxon>
        <taxon>Pseudomonadati</taxon>
        <taxon>Pseudomonadota</taxon>
        <taxon>Betaproteobacteria</taxon>
        <taxon>Burkholderiales</taxon>
        <taxon>Alcaligenaceae</taxon>
        <taxon>Bordetella</taxon>
    </lineage>
</organism>
<gene>
    <name evidence="2" type="ORF">CAL28_14470</name>
</gene>
<dbReference type="AlphaFoldDB" id="A0A261UG68"/>
<dbReference type="PANTHER" id="PTHR43883:SF1">
    <property type="entry name" value="GLUCONOKINASE"/>
    <property type="match status" value="1"/>
</dbReference>
<evidence type="ECO:0000313" key="2">
    <source>
        <dbReference type="EMBL" id="OZI60601.1"/>
    </source>
</evidence>
<dbReference type="SUPFAM" id="SSF52540">
    <property type="entry name" value="P-loop containing nucleoside triphosphate hydrolases"/>
    <property type="match status" value="1"/>
</dbReference>
<accession>A0A261UG68</accession>
<sequence length="512" mass="56775">MEPDTQSATMDFLGCPRTHGETAEIATVQTHISVIFLTSHRAFKLKRAVRYPYVDFSTPALRLAACRRELELNRRTAPMLYLAVRRITRQPDGSLAFDGPGELVDAVVEMARFDEETLFDRMATRGALTAPLMTRLAHAIAAFHQDAPVARHARGSAIMRRVLDINELAFLTLGSAVPAGCTVLNRLFRLRQQDCAALLDARGRAGRIRHCHGDLHLRNICLVDGMPVLFDCLEFDEALATVDVLYDLAFLLMDLRYRGQPQWANFVFNRYLEERDETDGLPLMPYFLALRSAIRCHVIAAQARDAHAPRRRDLLGEARDYGQLALRLLQARPARLIAIGGLSGTGKSTLAAAIAHRIGQAPGARVLSSDRIRKRLYGVAANARLPPEAYRPAVSEQVYATLARQALDTLARGHAVIADAAFERPEDRESLRQVAARAGVPFDGLWLEAALDLRLARVDRRRHDPSDADAEVLMMQMRKNRGAPSWRTVQAGGDPDAISESVAAMLRLDQAS</sequence>
<evidence type="ECO:0000259" key="1">
    <source>
        <dbReference type="Pfam" id="PF01636"/>
    </source>
</evidence>